<evidence type="ECO:0000256" key="1">
    <source>
        <dbReference type="ARBA" id="ARBA00022536"/>
    </source>
</evidence>
<evidence type="ECO:0000256" key="4">
    <source>
        <dbReference type="SAM" id="Phobius"/>
    </source>
</evidence>
<dbReference type="InterPro" id="IPR002172">
    <property type="entry name" value="LDrepeatLR_classA_rpt"/>
</dbReference>
<dbReference type="Pfam" id="PF00090">
    <property type="entry name" value="TSP_1"/>
    <property type="match status" value="2"/>
</dbReference>
<comment type="caution">
    <text evidence="6">The sequence shown here is derived from an EMBL/GenBank/DDBJ whole genome shotgun (WGS) entry which is preliminary data.</text>
</comment>
<dbReference type="InterPro" id="IPR038877">
    <property type="entry name" value="THSD1"/>
</dbReference>
<dbReference type="PANTHER" id="PTHR16311:SF3">
    <property type="entry name" value="THROMBOSPONDIN TYPE-1 DOMAIN-CONTAINING PROTEIN 1"/>
    <property type="match status" value="1"/>
</dbReference>
<keyword evidence="2 3" id="KW-1015">Disulfide bond</keyword>
<dbReference type="PROSITE" id="PS50068">
    <property type="entry name" value="LDLRA_2"/>
    <property type="match status" value="1"/>
</dbReference>
<keyword evidence="5" id="KW-0732">Signal</keyword>
<dbReference type="Gene3D" id="2.20.100.10">
    <property type="entry name" value="Thrombospondin type-1 (TSP1) repeat"/>
    <property type="match status" value="2"/>
</dbReference>
<dbReference type="SMART" id="SM00209">
    <property type="entry name" value="TSP1"/>
    <property type="match status" value="2"/>
</dbReference>
<dbReference type="PANTHER" id="PTHR16311">
    <property type="entry name" value="THROMBOSPONDIN TYPE I DOMAIN-CONTAINING 1"/>
    <property type="match status" value="1"/>
</dbReference>
<organism evidence="6 7">
    <name type="scientific">Tegillarca granosa</name>
    <name type="common">Malaysian cockle</name>
    <name type="synonym">Anadara granosa</name>
    <dbReference type="NCBI Taxonomy" id="220873"/>
    <lineage>
        <taxon>Eukaryota</taxon>
        <taxon>Metazoa</taxon>
        <taxon>Spiralia</taxon>
        <taxon>Lophotrochozoa</taxon>
        <taxon>Mollusca</taxon>
        <taxon>Bivalvia</taxon>
        <taxon>Autobranchia</taxon>
        <taxon>Pteriomorphia</taxon>
        <taxon>Arcoida</taxon>
        <taxon>Arcoidea</taxon>
        <taxon>Arcidae</taxon>
        <taxon>Tegillarca</taxon>
    </lineage>
</organism>
<proteinExistence type="predicted"/>
<reference evidence="6 7" key="1">
    <citation type="submission" date="2022-12" db="EMBL/GenBank/DDBJ databases">
        <title>Chromosome-level genome of Tegillarca granosa.</title>
        <authorList>
            <person name="Kim J."/>
        </authorList>
    </citation>
    <scope>NUCLEOTIDE SEQUENCE [LARGE SCALE GENOMIC DNA]</scope>
    <source>
        <strain evidence="6">Teg-2019</strain>
        <tissue evidence="6">Adductor muscle</tissue>
    </source>
</reference>
<dbReference type="EMBL" id="JARBDR010000640">
    <property type="protein sequence ID" value="KAJ8309766.1"/>
    <property type="molecule type" value="Genomic_DNA"/>
</dbReference>
<keyword evidence="1" id="KW-0245">EGF-like domain</keyword>
<gene>
    <name evidence="6" type="ORF">KUTeg_011631</name>
</gene>
<dbReference type="InterPro" id="IPR036383">
    <property type="entry name" value="TSP1_rpt_sf"/>
</dbReference>
<keyword evidence="7" id="KW-1185">Reference proteome</keyword>
<feature type="signal peptide" evidence="5">
    <location>
        <begin position="1"/>
        <end position="19"/>
    </location>
</feature>
<dbReference type="SUPFAM" id="SSF57424">
    <property type="entry name" value="LDL receptor-like module"/>
    <property type="match status" value="1"/>
</dbReference>
<keyword evidence="4" id="KW-1133">Transmembrane helix</keyword>
<dbReference type="InterPro" id="IPR000884">
    <property type="entry name" value="TSP1_rpt"/>
</dbReference>
<sequence length="212" mass="24121">MNIENTVFILCLFIATTTQEEKTGTPKWGEWSQWTKCSVTCGNGIKERIAYKINSYGHMTNESLLDHGFCFDQQYCPVDGGWTFWFPWSVCSKMCGGGTQFRTRACKNPEPRAGGKHCVGLSQESQDCNKDPCPTIPPDFDVRTCALESMFMCESKIHCVNKTLTCDKTLNCNDGSDEKNCRFVINDIFYMGSKLCVLITIINIFMYLKLRR</sequence>
<dbReference type="Proteomes" id="UP001217089">
    <property type="component" value="Unassembled WGS sequence"/>
</dbReference>
<dbReference type="CDD" id="cd00112">
    <property type="entry name" value="LDLa"/>
    <property type="match status" value="1"/>
</dbReference>
<evidence type="ECO:0000313" key="6">
    <source>
        <dbReference type="EMBL" id="KAJ8309766.1"/>
    </source>
</evidence>
<evidence type="ECO:0000313" key="7">
    <source>
        <dbReference type="Proteomes" id="UP001217089"/>
    </source>
</evidence>
<protein>
    <submittedName>
        <fullName evidence="6">Uncharacterized protein</fullName>
    </submittedName>
</protein>
<keyword evidence="4" id="KW-0812">Transmembrane</keyword>
<dbReference type="Gene3D" id="4.10.400.10">
    <property type="entry name" value="Low-density Lipoprotein Receptor"/>
    <property type="match status" value="1"/>
</dbReference>
<evidence type="ECO:0000256" key="5">
    <source>
        <dbReference type="SAM" id="SignalP"/>
    </source>
</evidence>
<feature type="transmembrane region" description="Helical" evidence="4">
    <location>
        <begin position="188"/>
        <end position="208"/>
    </location>
</feature>
<dbReference type="PROSITE" id="PS50092">
    <property type="entry name" value="TSP1"/>
    <property type="match status" value="2"/>
</dbReference>
<dbReference type="InterPro" id="IPR036055">
    <property type="entry name" value="LDL_receptor-like_sf"/>
</dbReference>
<dbReference type="InterPro" id="IPR023415">
    <property type="entry name" value="LDLR_class-A_CS"/>
</dbReference>
<dbReference type="SMART" id="SM00192">
    <property type="entry name" value="LDLa"/>
    <property type="match status" value="1"/>
</dbReference>
<feature type="disulfide bond" evidence="3">
    <location>
        <begin position="166"/>
        <end position="181"/>
    </location>
</feature>
<dbReference type="PRINTS" id="PR01705">
    <property type="entry name" value="TSP1REPEAT"/>
</dbReference>
<dbReference type="Pfam" id="PF00057">
    <property type="entry name" value="Ldl_recept_a"/>
    <property type="match status" value="1"/>
</dbReference>
<keyword evidence="4" id="KW-0472">Membrane</keyword>
<dbReference type="SUPFAM" id="SSF82895">
    <property type="entry name" value="TSP-1 type 1 repeat"/>
    <property type="match status" value="2"/>
</dbReference>
<feature type="chain" id="PRO_5045914743" evidence="5">
    <location>
        <begin position="20"/>
        <end position="212"/>
    </location>
</feature>
<name>A0ABQ9EZN7_TEGGR</name>
<evidence type="ECO:0000256" key="3">
    <source>
        <dbReference type="PROSITE-ProRule" id="PRU00124"/>
    </source>
</evidence>
<dbReference type="PROSITE" id="PS01209">
    <property type="entry name" value="LDLRA_1"/>
    <property type="match status" value="1"/>
</dbReference>
<comment type="caution">
    <text evidence="3">Lacks conserved residue(s) required for the propagation of feature annotation.</text>
</comment>
<evidence type="ECO:0000256" key="2">
    <source>
        <dbReference type="ARBA" id="ARBA00023157"/>
    </source>
</evidence>
<accession>A0ABQ9EZN7</accession>